<dbReference type="Proteomes" id="UP000501387">
    <property type="component" value="Chromosome"/>
</dbReference>
<dbReference type="Pfam" id="PF12679">
    <property type="entry name" value="ABC2_membrane_2"/>
    <property type="match status" value="1"/>
</dbReference>
<dbReference type="GO" id="GO:0005886">
    <property type="term" value="C:plasma membrane"/>
    <property type="evidence" value="ECO:0007669"/>
    <property type="project" value="UniProtKB-SubCell"/>
</dbReference>
<name>A0A6G8FKR7_9MICO</name>
<keyword evidence="3" id="KW-1185">Reference proteome</keyword>
<evidence type="ECO:0000313" key="2">
    <source>
        <dbReference type="EMBL" id="QIM17036.1"/>
    </source>
</evidence>
<feature type="transmembrane region" description="Helical" evidence="1">
    <location>
        <begin position="79"/>
        <end position="101"/>
    </location>
</feature>
<organism evidence="2 3">
    <name type="scientific">Leucobacter insecticola</name>
    <dbReference type="NCBI Taxonomy" id="2714934"/>
    <lineage>
        <taxon>Bacteria</taxon>
        <taxon>Bacillati</taxon>
        <taxon>Actinomycetota</taxon>
        <taxon>Actinomycetes</taxon>
        <taxon>Micrococcales</taxon>
        <taxon>Microbacteriaceae</taxon>
        <taxon>Leucobacter</taxon>
    </lineage>
</organism>
<dbReference type="PANTHER" id="PTHR37305:SF2">
    <property type="entry name" value="BACITRACIN TRANSPORT PERMEASE PROTEIN BCRB"/>
    <property type="match status" value="1"/>
</dbReference>
<keyword evidence="1" id="KW-0472">Membrane</keyword>
<feature type="transmembrane region" description="Helical" evidence="1">
    <location>
        <begin position="130"/>
        <end position="152"/>
    </location>
</feature>
<dbReference type="GO" id="GO:0140359">
    <property type="term" value="F:ABC-type transporter activity"/>
    <property type="evidence" value="ECO:0007669"/>
    <property type="project" value="InterPro"/>
</dbReference>
<keyword evidence="1" id="KW-0812">Transmembrane</keyword>
<feature type="transmembrane region" description="Helical" evidence="1">
    <location>
        <begin position="240"/>
        <end position="261"/>
    </location>
</feature>
<protein>
    <submittedName>
        <fullName evidence="2">ABC transporter permease subunit</fullName>
    </submittedName>
</protein>
<evidence type="ECO:0000313" key="3">
    <source>
        <dbReference type="Proteomes" id="UP000501387"/>
    </source>
</evidence>
<dbReference type="AlphaFoldDB" id="A0A6G8FKR7"/>
<proteinExistence type="predicted"/>
<dbReference type="KEGG" id="lins:G7067_12495"/>
<gene>
    <name evidence="2" type="ORF">G7067_12495</name>
</gene>
<feature type="transmembrane region" description="Helical" evidence="1">
    <location>
        <begin position="158"/>
        <end position="184"/>
    </location>
</feature>
<sequence>MTTQTLPLLRHTLRETWFSTAVWAVATAAAMTLYLGLYPSLSTDSQGLEDLIASLPSELVATLGLDSISTGAGYAQSTFFGLLGFVLYAILAVSWGTAAIASDEERGTLELTLAHGVSRTRVLLERVTAILIRLLLLGVVIVATLSLLNAMADLGIKFAHMIAVTLALLGLTVLAASVSVMMGAATGRRNAALMSGAGVLVLSYIMQALGGQSDSLSWMSDASPYNWAYGKLPLANGFDWSGLGLLYGVAAALIVASWILFNRRDIGR</sequence>
<accession>A0A6G8FKR7</accession>
<evidence type="ECO:0000256" key="1">
    <source>
        <dbReference type="SAM" id="Phobius"/>
    </source>
</evidence>
<feature type="transmembrane region" description="Helical" evidence="1">
    <location>
        <begin position="21"/>
        <end position="41"/>
    </location>
</feature>
<dbReference type="RefSeq" id="WP_166324931.1">
    <property type="nucleotide sequence ID" value="NZ_CP049934.1"/>
</dbReference>
<dbReference type="PANTHER" id="PTHR37305">
    <property type="entry name" value="INTEGRAL MEMBRANE PROTEIN-RELATED"/>
    <property type="match status" value="1"/>
</dbReference>
<keyword evidence="1" id="KW-1133">Transmembrane helix</keyword>
<reference evidence="2 3" key="1">
    <citation type="submission" date="2020-03" db="EMBL/GenBank/DDBJ databases">
        <title>Leucobacter sp. nov., isolated from beetles.</title>
        <authorList>
            <person name="Hyun D.-W."/>
            <person name="Bae J.-W."/>
        </authorList>
    </citation>
    <scope>NUCLEOTIDE SEQUENCE [LARGE SCALE GENOMIC DNA]</scope>
    <source>
        <strain evidence="2 3">HDW9B</strain>
    </source>
</reference>
<dbReference type="EMBL" id="CP049934">
    <property type="protein sequence ID" value="QIM17036.1"/>
    <property type="molecule type" value="Genomic_DNA"/>
</dbReference>
<feature type="transmembrane region" description="Helical" evidence="1">
    <location>
        <begin position="191"/>
        <end position="210"/>
    </location>
</feature>